<dbReference type="Pfam" id="PF00439">
    <property type="entry name" value="Bromodomain"/>
    <property type="match status" value="1"/>
</dbReference>
<dbReference type="InterPro" id="IPR001487">
    <property type="entry name" value="Bromodomain"/>
</dbReference>
<evidence type="ECO:0000256" key="3">
    <source>
        <dbReference type="SAM" id="MobiDB-lite"/>
    </source>
</evidence>
<dbReference type="Proteomes" id="UP000326396">
    <property type="component" value="Unassembled WGS sequence"/>
</dbReference>
<dbReference type="PANTHER" id="PTHR22881:SF26">
    <property type="entry name" value="BROMODOMAIN CONTAINING PROTEIN, EXPRESSED"/>
    <property type="match status" value="1"/>
</dbReference>
<keyword evidence="6" id="KW-1185">Reference proteome</keyword>
<name>A0A5N6LHW3_9ASTR</name>
<gene>
    <name evidence="5" type="ORF">E3N88_42398</name>
</gene>
<dbReference type="PRINTS" id="PR00503">
    <property type="entry name" value="BROMODOMAIN"/>
</dbReference>
<dbReference type="PANTHER" id="PTHR22881">
    <property type="entry name" value="BROMODOMAIN CONTAINING PROTEIN"/>
    <property type="match status" value="1"/>
</dbReference>
<evidence type="ECO:0000256" key="1">
    <source>
        <dbReference type="ARBA" id="ARBA00023117"/>
    </source>
</evidence>
<comment type="caution">
    <text evidence="5">The sequence shown here is derived from an EMBL/GenBank/DDBJ whole genome shotgun (WGS) entry which is preliminary data.</text>
</comment>
<feature type="compositionally biased region" description="Polar residues" evidence="3">
    <location>
        <begin position="34"/>
        <end position="44"/>
    </location>
</feature>
<dbReference type="OrthoDB" id="21449at2759"/>
<protein>
    <recommendedName>
        <fullName evidence="4">Bromo domain-containing protein</fullName>
    </recommendedName>
</protein>
<dbReference type="InterPro" id="IPR036427">
    <property type="entry name" value="Bromodomain-like_sf"/>
</dbReference>
<accession>A0A5N6LHW3</accession>
<sequence>MNAQCRKVLKDGENSKKRRKKSPKISRIEPSGTRKAQQQQQSRFKSLREDKLQGPPSRTRASLRRRHHEPSSTKLQVEKKLKQEDQSLKGETDATIEEPSPAIAQPLPDKQILELIIDTLQRKDIYEIFAKPVDPEEVEDYYEIIEEPMDFGTMRAKLHEGFYTSLEQFEHDIFLISGNAMHFNSSGTIFFRQAHGIHKLAKRVFHVLKTNPENFASEFSGSRRRSCRRSHDETNEFNCKSFIKTTEKNRGSGDGKRCDPIEVDRRTTYKPDLDLNNDKWLKSLIHLDQPEHSYSQSLMQFVKDLGPTAQMVAKRKLRNLTGDHQTTIGGLGKQPQISTSQTWFNSSRSASNDGIINPIYRYFDLTSLSGIDRDESSGQRMIPSYSSGHMDSVVTSTSLPAWLRQELCASRFTLNLGFLKSKLGKMNEGRECEEISCSSNQPFDPKYLNLQL</sequence>
<organism evidence="5 6">
    <name type="scientific">Mikania micrantha</name>
    <name type="common">bitter vine</name>
    <dbReference type="NCBI Taxonomy" id="192012"/>
    <lineage>
        <taxon>Eukaryota</taxon>
        <taxon>Viridiplantae</taxon>
        <taxon>Streptophyta</taxon>
        <taxon>Embryophyta</taxon>
        <taxon>Tracheophyta</taxon>
        <taxon>Spermatophyta</taxon>
        <taxon>Magnoliopsida</taxon>
        <taxon>eudicotyledons</taxon>
        <taxon>Gunneridae</taxon>
        <taxon>Pentapetalae</taxon>
        <taxon>asterids</taxon>
        <taxon>campanulids</taxon>
        <taxon>Asterales</taxon>
        <taxon>Asteraceae</taxon>
        <taxon>Asteroideae</taxon>
        <taxon>Heliantheae alliance</taxon>
        <taxon>Eupatorieae</taxon>
        <taxon>Mikania</taxon>
    </lineage>
</organism>
<dbReference type="CDD" id="cd04369">
    <property type="entry name" value="Bromodomain"/>
    <property type="match status" value="1"/>
</dbReference>
<evidence type="ECO:0000259" key="4">
    <source>
        <dbReference type="PROSITE" id="PS50014"/>
    </source>
</evidence>
<feature type="domain" description="Bromo" evidence="4">
    <location>
        <begin position="121"/>
        <end position="191"/>
    </location>
</feature>
<proteinExistence type="predicted"/>
<reference evidence="5 6" key="1">
    <citation type="submission" date="2019-05" db="EMBL/GenBank/DDBJ databases">
        <title>Mikania micrantha, genome provides insights into the molecular mechanism of rapid growth.</title>
        <authorList>
            <person name="Liu B."/>
        </authorList>
    </citation>
    <scope>NUCLEOTIDE SEQUENCE [LARGE SCALE GENOMIC DNA]</scope>
    <source>
        <strain evidence="5">NLD-2019</strain>
        <tissue evidence="5">Leaf</tissue>
    </source>
</reference>
<feature type="region of interest" description="Disordered" evidence="3">
    <location>
        <begin position="1"/>
        <end position="104"/>
    </location>
</feature>
<dbReference type="PROSITE" id="PS50014">
    <property type="entry name" value="BROMODOMAIN_2"/>
    <property type="match status" value="1"/>
</dbReference>
<dbReference type="SUPFAM" id="SSF47370">
    <property type="entry name" value="Bromodomain"/>
    <property type="match status" value="1"/>
</dbReference>
<dbReference type="SMART" id="SM00297">
    <property type="entry name" value="BROMO"/>
    <property type="match status" value="1"/>
</dbReference>
<evidence type="ECO:0000313" key="5">
    <source>
        <dbReference type="EMBL" id="KAD1722745.1"/>
    </source>
</evidence>
<evidence type="ECO:0000313" key="6">
    <source>
        <dbReference type="Proteomes" id="UP000326396"/>
    </source>
</evidence>
<dbReference type="Gene3D" id="1.20.920.10">
    <property type="entry name" value="Bromodomain-like"/>
    <property type="match status" value="1"/>
</dbReference>
<evidence type="ECO:0000256" key="2">
    <source>
        <dbReference type="PROSITE-ProRule" id="PRU00035"/>
    </source>
</evidence>
<dbReference type="EMBL" id="SZYD01000547">
    <property type="protein sequence ID" value="KAD1722745.1"/>
    <property type="molecule type" value="Genomic_DNA"/>
</dbReference>
<dbReference type="AlphaFoldDB" id="A0A5N6LHW3"/>
<feature type="compositionally biased region" description="Basic and acidic residues" evidence="3">
    <location>
        <begin position="76"/>
        <end position="92"/>
    </location>
</feature>
<dbReference type="InterPro" id="IPR051831">
    <property type="entry name" value="Bromodomain_contain_prot"/>
</dbReference>
<keyword evidence="1 2" id="KW-0103">Bromodomain</keyword>